<reference evidence="2 3" key="1">
    <citation type="journal article" date="2020" name="Nature">
        <title>Six reference-quality genomes reveal evolution of bat adaptations.</title>
        <authorList>
            <person name="Jebb D."/>
            <person name="Huang Z."/>
            <person name="Pippel M."/>
            <person name="Hughes G.M."/>
            <person name="Lavrichenko K."/>
            <person name="Devanna P."/>
            <person name="Winkler S."/>
            <person name="Jermiin L.S."/>
            <person name="Skirmuntt E.C."/>
            <person name="Katzourakis A."/>
            <person name="Burkitt-Gray L."/>
            <person name="Ray D.A."/>
            <person name="Sullivan K.A.M."/>
            <person name="Roscito J.G."/>
            <person name="Kirilenko B.M."/>
            <person name="Davalos L.M."/>
            <person name="Corthals A.P."/>
            <person name="Power M.L."/>
            <person name="Jones G."/>
            <person name="Ransome R.D."/>
            <person name="Dechmann D.K.N."/>
            <person name="Locatelli A.G."/>
            <person name="Puechmaille S.J."/>
            <person name="Fedrigo O."/>
            <person name="Jarvis E.D."/>
            <person name="Hiller M."/>
            <person name="Vernes S.C."/>
            <person name="Myers E.W."/>
            <person name="Teeling E.C."/>
        </authorList>
    </citation>
    <scope>NUCLEOTIDE SEQUENCE [LARGE SCALE GENOMIC DNA]</scope>
    <source>
        <strain evidence="2">MMyoMyo1</strain>
        <tissue evidence="2">Flight muscle</tissue>
    </source>
</reference>
<evidence type="ECO:0000313" key="2">
    <source>
        <dbReference type="EMBL" id="KAF6267342.1"/>
    </source>
</evidence>
<proteinExistence type="predicted"/>
<comment type="caution">
    <text evidence="2">The sequence shown here is derived from an EMBL/GenBank/DDBJ whole genome shotgun (WGS) entry which is preliminary data.</text>
</comment>
<sequence length="140" mass="15053">MQIIRQQRWWLICILQAGWDSASPPSLPSSGPAICHLGWRAFGCSRGPGEAAVICWPTRASHVRPGTAPQPPDCPCPVPDWGGGTPTPRLALPSARPWMAPQPLDRPCPEHDQGQCRKPLISPALCATWGSTPTPRSALP</sequence>
<gene>
    <name evidence="2" type="ORF">mMyoMyo1_011570</name>
</gene>
<dbReference type="Proteomes" id="UP000527355">
    <property type="component" value="Unassembled WGS sequence"/>
</dbReference>
<evidence type="ECO:0000256" key="1">
    <source>
        <dbReference type="SAM" id="SignalP"/>
    </source>
</evidence>
<protein>
    <recommendedName>
        <fullName evidence="4">Secreted protein</fullName>
    </recommendedName>
</protein>
<accession>A0A7J7QTY9</accession>
<organism evidence="2 3">
    <name type="scientific">Myotis myotis</name>
    <name type="common">Greater mouse-eared bat</name>
    <name type="synonym">Vespertilio myotis</name>
    <dbReference type="NCBI Taxonomy" id="51298"/>
    <lineage>
        <taxon>Eukaryota</taxon>
        <taxon>Metazoa</taxon>
        <taxon>Chordata</taxon>
        <taxon>Craniata</taxon>
        <taxon>Vertebrata</taxon>
        <taxon>Euteleostomi</taxon>
        <taxon>Mammalia</taxon>
        <taxon>Eutheria</taxon>
        <taxon>Laurasiatheria</taxon>
        <taxon>Chiroptera</taxon>
        <taxon>Yangochiroptera</taxon>
        <taxon>Vespertilionidae</taxon>
        <taxon>Myotis</taxon>
    </lineage>
</organism>
<dbReference type="AlphaFoldDB" id="A0A7J7QTY9"/>
<name>A0A7J7QTY9_MYOMY</name>
<dbReference type="EMBL" id="JABWUV010000057">
    <property type="protein sequence ID" value="KAF6267342.1"/>
    <property type="molecule type" value="Genomic_DNA"/>
</dbReference>
<keyword evidence="3" id="KW-1185">Reference proteome</keyword>
<feature type="chain" id="PRO_5029904314" description="Secreted protein" evidence="1">
    <location>
        <begin position="23"/>
        <end position="140"/>
    </location>
</feature>
<evidence type="ECO:0000313" key="3">
    <source>
        <dbReference type="Proteomes" id="UP000527355"/>
    </source>
</evidence>
<evidence type="ECO:0008006" key="4">
    <source>
        <dbReference type="Google" id="ProtNLM"/>
    </source>
</evidence>
<feature type="signal peptide" evidence="1">
    <location>
        <begin position="1"/>
        <end position="22"/>
    </location>
</feature>
<keyword evidence="1" id="KW-0732">Signal</keyword>